<dbReference type="Gene3D" id="1.10.4080.10">
    <property type="entry name" value="ADP-ribosylation/Crystallin J1"/>
    <property type="match status" value="1"/>
</dbReference>
<comment type="caution">
    <text evidence="1">The sequence shown here is derived from an EMBL/GenBank/DDBJ whole genome shotgun (WGS) entry which is preliminary data.</text>
</comment>
<accession>A0A1S1Q8K3</accession>
<keyword evidence="2" id="KW-1185">Reference proteome</keyword>
<dbReference type="InterPro" id="IPR036705">
    <property type="entry name" value="Ribosyl_crysJ1_sf"/>
</dbReference>
<dbReference type="AlphaFoldDB" id="A0A1S1Q8K3"/>
<evidence type="ECO:0000313" key="1">
    <source>
        <dbReference type="EMBL" id="OHV31178.1"/>
    </source>
</evidence>
<protein>
    <recommendedName>
        <fullName evidence="3">ADP-ribosylglycohydrolase</fullName>
    </recommendedName>
</protein>
<dbReference type="RefSeq" id="WP_071088782.1">
    <property type="nucleotide sequence ID" value="NZ_MBLM01000147.1"/>
</dbReference>
<evidence type="ECO:0008006" key="3">
    <source>
        <dbReference type="Google" id="ProtNLM"/>
    </source>
</evidence>
<organism evidence="1 2">
    <name type="scientific">Parafrankia colletiae</name>
    <dbReference type="NCBI Taxonomy" id="573497"/>
    <lineage>
        <taxon>Bacteria</taxon>
        <taxon>Bacillati</taxon>
        <taxon>Actinomycetota</taxon>
        <taxon>Actinomycetes</taxon>
        <taxon>Frankiales</taxon>
        <taxon>Frankiaceae</taxon>
        <taxon>Parafrankia</taxon>
    </lineage>
</organism>
<reference evidence="2" key="1">
    <citation type="submission" date="2016-07" db="EMBL/GenBank/DDBJ databases">
        <title>Sequence Frankia sp. strain CcI1.17.</title>
        <authorList>
            <person name="Ghodhbane-Gtari F."/>
            <person name="Swanson E."/>
            <person name="Gueddou A."/>
            <person name="Morris K."/>
            <person name="Hezbri K."/>
            <person name="Ktari A."/>
            <person name="Nouioui I."/>
            <person name="Abebe-Akele F."/>
            <person name="Simpson S."/>
            <person name="Thomas K."/>
            <person name="Gtari M."/>
            <person name="Tisa L.S."/>
            <person name="Hurst S."/>
        </authorList>
    </citation>
    <scope>NUCLEOTIDE SEQUENCE [LARGE SCALE GENOMIC DNA]</scope>
    <source>
        <strain evidence="2">Cc1.17</strain>
    </source>
</reference>
<dbReference type="EMBL" id="MBLM01000147">
    <property type="protein sequence ID" value="OHV31178.1"/>
    <property type="molecule type" value="Genomic_DNA"/>
</dbReference>
<evidence type="ECO:0000313" key="2">
    <source>
        <dbReference type="Proteomes" id="UP000179627"/>
    </source>
</evidence>
<dbReference type="SUPFAM" id="SSF101478">
    <property type="entry name" value="ADP-ribosylglycohydrolase"/>
    <property type="match status" value="1"/>
</dbReference>
<dbReference type="Proteomes" id="UP000179627">
    <property type="component" value="Unassembled WGS sequence"/>
</dbReference>
<sequence>MSAFRNAVQGILERLRSPTAVDGAVCGNLVGAVLGEHALPQDWVCELEGFEIVERVTDDLVREIDRTRSVSDKFGAAPQGSMPFSLFLIMLLW</sequence>
<proteinExistence type="predicted"/>
<name>A0A1S1Q8K3_9ACTN</name>
<dbReference type="OrthoDB" id="9798107at2"/>
<gene>
    <name evidence="1" type="ORF">CC117_27000</name>
</gene>